<dbReference type="GO" id="GO:0005634">
    <property type="term" value="C:nucleus"/>
    <property type="evidence" value="ECO:0007669"/>
    <property type="project" value="UniProtKB-SubCell"/>
</dbReference>
<comment type="subcellular location">
    <subcellularLocation>
        <location evidence="1">Nucleus</location>
    </subcellularLocation>
</comment>
<dbReference type="STRING" id="4097.A0A1S3YJ50"/>
<feature type="domain" description="TF-B3" evidence="7">
    <location>
        <begin position="269"/>
        <end position="366"/>
    </location>
</feature>
<evidence type="ECO:0000313" key="8">
    <source>
        <dbReference type="Proteomes" id="UP000790787"/>
    </source>
</evidence>
<evidence type="ECO:0000313" key="9">
    <source>
        <dbReference type="RefSeq" id="XP_016452130.1"/>
    </source>
</evidence>
<dbReference type="PANTHER" id="PTHR31920">
    <property type="entry name" value="B3 DOMAIN-CONTAINING"/>
    <property type="match status" value="1"/>
</dbReference>
<feature type="compositionally biased region" description="Acidic residues" evidence="6">
    <location>
        <begin position="149"/>
        <end position="174"/>
    </location>
</feature>
<feature type="compositionally biased region" description="Low complexity" evidence="6">
    <location>
        <begin position="139"/>
        <end position="148"/>
    </location>
</feature>
<dbReference type="PaxDb" id="4097-A0A1S3YJ50"/>
<dbReference type="CDD" id="cd10017">
    <property type="entry name" value="B3_DNA"/>
    <property type="match status" value="2"/>
</dbReference>
<feature type="compositionally biased region" description="Acidic residues" evidence="6">
    <location>
        <begin position="195"/>
        <end position="220"/>
    </location>
</feature>
<evidence type="ECO:0000256" key="2">
    <source>
        <dbReference type="ARBA" id="ARBA00023015"/>
    </source>
</evidence>
<dbReference type="PROSITE" id="PS50863">
    <property type="entry name" value="B3"/>
    <property type="match status" value="2"/>
</dbReference>
<dbReference type="InterPro" id="IPR015300">
    <property type="entry name" value="DNA-bd_pseudobarrel_sf"/>
</dbReference>
<feature type="region of interest" description="Disordered" evidence="6">
    <location>
        <begin position="193"/>
        <end position="228"/>
    </location>
</feature>
<dbReference type="Gene3D" id="2.40.330.10">
    <property type="entry name" value="DNA-binding pseudobarrel domain"/>
    <property type="match status" value="2"/>
</dbReference>
<proteinExistence type="predicted"/>
<evidence type="ECO:0000256" key="3">
    <source>
        <dbReference type="ARBA" id="ARBA00023125"/>
    </source>
</evidence>
<dbReference type="OrthoDB" id="1094641at2759"/>
<reference evidence="8" key="1">
    <citation type="journal article" date="2014" name="Nat. Commun.">
        <title>The tobacco genome sequence and its comparison with those of tomato and potato.</title>
        <authorList>
            <person name="Sierro N."/>
            <person name="Battey J.N."/>
            <person name="Ouadi S."/>
            <person name="Bakaher N."/>
            <person name="Bovet L."/>
            <person name="Willig A."/>
            <person name="Goepfert S."/>
            <person name="Peitsch M.C."/>
            <person name="Ivanov N.V."/>
        </authorList>
    </citation>
    <scope>NUCLEOTIDE SEQUENCE [LARGE SCALE GENOMIC DNA]</scope>
</reference>
<evidence type="ECO:0000256" key="4">
    <source>
        <dbReference type="ARBA" id="ARBA00023163"/>
    </source>
</evidence>
<dbReference type="InterPro" id="IPR050655">
    <property type="entry name" value="Plant_B3_domain"/>
</dbReference>
<keyword evidence="2" id="KW-0805">Transcription regulation</keyword>
<sequence length="375" mass="43659">MDDAKKMEKGFFKLFYPENSSQKLKIPTAFTEYKNGKLPKRVSLRDRFGNVWPIGMAKKGRYLYFQDGWVKFIEDNSLEFGDFLIFDYDGNGVFDFKLLGKTACEKKGAGVAVKVEEEEMINIAHQKSEGQKGKKHLASDSSSSSSSFDGDEDEEYMEEEEEDEDEEYEEEEEETKEKAIVICKKKAPCSKGSYVEEEKDDDEEAEESVEKEEEEEEEEEKNEKAKMFKKKAPCSKGVFKRATTIKKRDVPDQYGAEIFRSGRATQPKNPYFVAKIRAKRRDQLYVPVDVVRDYNLELPPKMFFRDSEGRKFETEVNIWKDGRIWLKKGWRKICRWNLVEKEDRCICEFMRGKSNEILYLQVTVVKAGGVSHPSK</sequence>
<dbReference type="Proteomes" id="UP000790787">
    <property type="component" value="Chromosome 7"/>
</dbReference>
<reference evidence="9" key="2">
    <citation type="submission" date="2025-08" db="UniProtKB">
        <authorList>
            <consortium name="RefSeq"/>
        </authorList>
    </citation>
    <scope>IDENTIFICATION</scope>
    <source>
        <tissue evidence="9">Leaf</tissue>
    </source>
</reference>
<dbReference type="SMART" id="SM01019">
    <property type="entry name" value="B3"/>
    <property type="match status" value="2"/>
</dbReference>
<keyword evidence="8" id="KW-1185">Reference proteome</keyword>
<protein>
    <submittedName>
        <fullName evidence="9">B3 domain-containing protein At4g34400-like</fullName>
    </submittedName>
</protein>
<feature type="region of interest" description="Disordered" evidence="6">
    <location>
        <begin position="124"/>
        <end position="179"/>
    </location>
</feature>
<dbReference type="AlphaFoldDB" id="A0A1S3YJ50"/>
<dbReference type="RefSeq" id="XP_016452130.1">
    <property type="nucleotide sequence ID" value="XM_016596644.2"/>
</dbReference>
<organism evidence="8 9">
    <name type="scientific">Nicotiana tabacum</name>
    <name type="common">Common tobacco</name>
    <dbReference type="NCBI Taxonomy" id="4097"/>
    <lineage>
        <taxon>Eukaryota</taxon>
        <taxon>Viridiplantae</taxon>
        <taxon>Streptophyta</taxon>
        <taxon>Embryophyta</taxon>
        <taxon>Tracheophyta</taxon>
        <taxon>Spermatophyta</taxon>
        <taxon>Magnoliopsida</taxon>
        <taxon>eudicotyledons</taxon>
        <taxon>Gunneridae</taxon>
        <taxon>Pentapetalae</taxon>
        <taxon>asterids</taxon>
        <taxon>lamiids</taxon>
        <taxon>Solanales</taxon>
        <taxon>Solanaceae</taxon>
        <taxon>Nicotianoideae</taxon>
        <taxon>Nicotianeae</taxon>
        <taxon>Nicotiana</taxon>
    </lineage>
</organism>
<name>A0A1S3YJ50_TOBAC</name>
<evidence type="ECO:0000256" key="1">
    <source>
        <dbReference type="ARBA" id="ARBA00004123"/>
    </source>
</evidence>
<dbReference type="KEGG" id="nta:107776731"/>
<keyword evidence="3" id="KW-0238">DNA-binding</keyword>
<dbReference type="PANTHER" id="PTHR31920:SF135">
    <property type="entry name" value="B3 DOMAIN-CONTAINING PROTEIN OS03G0621600-RELATED"/>
    <property type="match status" value="1"/>
</dbReference>
<evidence type="ECO:0000259" key="7">
    <source>
        <dbReference type="PROSITE" id="PS50863"/>
    </source>
</evidence>
<gene>
    <name evidence="9" type="primary">LOC107776731</name>
</gene>
<dbReference type="RefSeq" id="XP_016452130.1">
    <property type="nucleotide sequence ID" value="XM_016596644.1"/>
</dbReference>
<dbReference type="GeneID" id="107776731"/>
<dbReference type="OMA" id="VHTIKIT"/>
<accession>A0A1S3YJ50</accession>
<evidence type="ECO:0000256" key="6">
    <source>
        <dbReference type="SAM" id="MobiDB-lite"/>
    </source>
</evidence>
<dbReference type="GO" id="GO:0003677">
    <property type="term" value="F:DNA binding"/>
    <property type="evidence" value="ECO:0007669"/>
    <property type="project" value="UniProtKB-KW"/>
</dbReference>
<dbReference type="SUPFAM" id="SSF101936">
    <property type="entry name" value="DNA-binding pseudobarrel domain"/>
    <property type="match status" value="2"/>
</dbReference>
<dbReference type="InterPro" id="IPR003340">
    <property type="entry name" value="B3_DNA-bd"/>
</dbReference>
<feature type="domain" description="TF-B3" evidence="7">
    <location>
        <begin position="9"/>
        <end position="102"/>
    </location>
</feature>
<keyword evidence="4" id="KW-0804">Transcription</keyword>
<evidence type="ECO:0000256" key="5">
    <source>
        <dbReference type="ARBA" id="ARBA00023242"/>
    </source>
</evidence>
<dbReference type="SMR" id="A0A1S3YJ50"/>
<dbReference type="Pfam" id="PF02362">
    <property type="entry name" value="B3"/>
    <property type="match status" value="2"/>
</dbReference>
<keyword evidence="5" id="KW-0539">Nucleus</keyword>